<keyword evidence="1" id="KW-0479">Metal-binding</keyword>
<comment type="caution">
    <text evidence="4">The sequence shown here is derived from an EMBL/GenBank/DDBJ whole genome shotgun (WGS) entry which is preliminary data.</text>
</comment>
<gene>
    <name evidence="4" type="ORF">A2853_00770</name>
</gene>
<accession>A0A1F6DAG1</accession>
<protein>
    <recommendedName>
        <fullName evidence="6">Haloacid dehalogenase</fullName>
    </recommendedName>
</protein>
<proteinExistence type="predicted"/>
<sequence length="256" mass="28265">MEQVLSAIEKAIDEALPGSGKPFAVFDFDNTCIINDMGDAIFAYLSGHELLRDRGLLGEIDTSPTYHERVYHINFAILEAGKSKASYVLNARLFSRFTPGEAEAIALAAITEEGVRLGSKMLYGHHIERGLALRRNVLTIMNYLRARGVEIWIISATAEPAIRAAMRHFGIEGNLVASRSVMQDGVYTSELVEPLSMFEGKLDCIKKFIDAEQAPLLVAGDSPNDLPMLEAGVLKVVVNRDNELAKIARERGWFLI</sequence>
<dbReference type="PANTHER" id="PTHR43344">
    <property type="entry name" value="PHOSPHOSERINE PHOSPHATASE"/>
    <property type="match status" value="1"/>
</dbReference>
<dbReference type="InterPro" id="IPR036412">
    <property type="entry name" value="HAD-like_sf"/>
</dbReference>
<organism evidence="4 5">
    <name type="scientific">Candidatus Kaiserbacteria bacterium RIFCSPHIGHO2_01_FULL_55_17</name>
    <dbReference type="NCBI Taxonomy" id="1798484"/>
    <lineage>
        <taxon>Bacteria</taxon>
        <taxon>Candidatus Kaiseribacteriota</taxon>
    </lineage>
</organism>
<evidence type="ECO:0000313" key="4">
    <source>
        <dbReference type="EMBL" id="OGG58012.1"/>
    </source>
</evidence>
<evidence type="ECO:0008006" key="6">
    <source>
        <dbReference type="Google" id="ProtNLM"/>
    </source>
</evidence>
<dbReference type="Proteomes" id="UP000177958">
    <property type="component" value="Unassembled WGS sequence"/>
</dbReference>
<evidence type="ECO:0000313" key="5">
    <source>
        <dbReference type="Proteomes" id="UP000177958"/>
    </source>
</evidence>
<dbReference type="InterPro" id="IPR050582">
    <property type="entry name" value="HAD-like_SerB"/>
</dbReference>
<dbReference type="InterPro" id="IPR023214">
    <property type="entry name" value="HAD_sf"/>
</dbReference>
<evidence type="ECO:0000256" key="2">
    <source>
        <dbReference type="ARBA" id="ARBA00022801"/>
    </source>
</evidence>
<dbReference type="PANTHER" id="PTHR43344:SF13">
    <property type="entry name" value="PHOSPHATASE RV3661-RELATED"/>
    <property type="match status" value="1"/>
</dbReference>
<dbReference type="GO" id="GO:0016787">
    <property type="term" value="F:hydrolase activity"/>
    <property type="evidence" value="ECO:0007669"/>
    <property type="project" value="UniProtKB-KW"/>
</dbReference>
<reference evidence="4 5" key="1">
    <citation type="journal article" date="2016" name="Nat. Commun.">
        <title>Thousands of microbial genomes shed light on interconnected biogeochemical processes in an aquifer system.</title>
        <authorList>
            <person name="Anantharaman K."/>
            <person name="Brown C.T."/>
            <person name="Hug L.A."/>
            <person name="Sharon I."/>
            <person name="Castelle C.J."/>
            <person name="Probst A.J."/>
            <person name="Thomas B.C."/>
            <person name="Singh A."/>
            <person name="Wilkins M.J."/>
            <person name="Karaoz U."/>
            <person name="Brodie E.L."/>
            <person name="Williams K.H."/>
            <person name="Hubbard S.S."/>
            <person name="Banfield J.F."/>
        </authorList>
    </citation>
    <scope>NUCLEOTIDE SEQUENCE [LARGE SCALE GENOMIC DNA]</scope>
</reference>
<evidence type="ECO:0000256" key="3">
    <source>
        <dbReference type="ARBA" id="ARBA00022842"/>
    </source>
</evidence>
<dbReference type="Gene3D" id="3.40.50.1000">
    <property type="entry name" value="HAD superfamily/HAD-like"/>
    <property type="match status" value="2"/>
</dbReference>
<evidence type="ECO:0000256" key="1">
    <source>
        <dbReference type="ARBA" id="ARBA00022723"/>
    </source>
</evidence>
<dbReference type="SUPFAM" id="SSF56784">
    <property type="entry name" value="HAD-like"/>
    <property type="match status" value="1"/>
</dbReference>
<dbReference type="EMBL" id="MFKX01000007">
    <property type="protein sequence ID" value="OGG58012.1"/>
    <property type="molecule type" value="Genomic_DNA"/>
</dbReference>
<dbReference type="Pfam" id="PF12710">
    <property type="entry name" value="HAD"/>
    <property type="match status" value="1"/>
</dbReference>
<keyword evidence="3" id="KW-0460">Magnesium</keyword>
<keyword evidence="2" id="KW-0378">Hydrolase</keyword>
<name>A0A1F6DAG1_9BACT</name>
<dbReference type="AlphaFoldDB" id="A0A1F6DAG1"/>
<dbReference type="GO" id="GO:0046872">
    <property type="term" value="F:metal ion binding"/>
    <property type="evidence" value="ECO:0007669"/>
    <property type="project" value="UniProtKB-KW"/>
</dbReference>